<sequence>MKPREVLRQFYEENYTHQEQFRSAWETLNKAAKKSWADRQAYEQVKADYLSWLDSRLSYAKQIHIDNDSFLYE</sequence>
<protein>
    <submittedName>
        <fullName evidence="1">Uncharacterized protein</fullName>
    </submittedName>
</protein>
<comment type="caution">
    <text evidence="1">The sequence shown here is derived from an EMBL/GenBank/DDBJ whole genome shotgun (WGS) entry which is preliminary data.</text>
</comment>
<gene>
    <name evidence="1" type="ORF">SDC9_81137</name>
</gene>
<name>A0A644Z3H3_9ZZZZ</name>
<organism evidence="1">
    <name type="scientific">bioreactor metagenome</name>
    <dbReference type="NCBI Taxonomy" id="1076179"/>
    <lineage>
        <taxon>unclassified sequences</taxon>
        <taxon>metagenomes</taxon>
        <taxon>ecological metagenomes</taxon>
    </lineage>
</organism>
<dbReference type="AlphaFoldDB" id="A0A644Z3H3"/>
<reference evidence="1" key="1">
    <citation type="submission" date="2019-08" db="EMBL/GenBank/DDBJ databases">
        <authorList>
            <person name="Kucharzyk K."/>
            <person name="Murdoch R.W."/>
            <person name="Higgins S."/>
            <person name="Loffler F."/>
        </authorList>
    </citation>
    <scope>NUCLEOTIDE SEQUENCE</scope>
</reference>
<proteinExistence type="predicted"/>
<dbReference type="EMBL" id="VSSQ01007008">
    <property type="protein sequence ID" value="MPM34551.1"/>
    <property type="molecule type" value="Genomic_DNA"/>
</dbReference>
<evidence type="ECO:0000313" key="1">
    <source>
        <dbReference type="EMBL" id="MPM34551.1"/>
    </source>
</evidence>
<accession>A0A644Z3H3</accession>